<evidence type="ECO:0000313" key="4">
    <source>
        <dbReference type="EMBL" id="VTR30900.1"/>
    </source>
</evidence>
<gene>
    <name evidence="4" type="ORF">NCTC12965_03136</name>
</gene>
<evidence type="ECO:0000256" key="2">
    <source>
        <dbReference type="ARBA" id="ARBA00023239"/>
    </source>
</evidence>
<dbReference type="GO" id="GO:0016829">
    <property type="term" value="F:lyase activity"/>
    <property type="evidence" value="ECO:0007669"/>
    <property type="project" value="UniProtKB-KW"/>
</dbReference>
<evidence type="ECO:0000256" key="1">
    <source>
        <dbReference type="ARBA" id="ARBA00022729"/>
    </source>
</evidence>
<accession>A0A4U9UCH6</accession>
<protein>
    <recommendedName>
        <fullName evidence="3">Alginate lyase domain-containing protein</fullName>
    </recommendedName>
</protein>
<keyword evidence="1" id="KW-0732">Signal</keyword>
<name>A0A4U9UCH6_SERFO</name>
<dbReference type="AlphaFoldDB" id="A0A4U9UCH6"/>
<dbReference type="InterPro" id="IPR008929">
    <property type="entry name" value="Chondroitin_lyas"/>
</dbReference>
<dbReference type="EMBL" id="CABEEZ010000068">
    <property type="protein sequence ID" value="VTR30900.1"/>
    <property type="molecule type" value="Genomic_DNA"/>
</dbReference>
<sequence length="64" mass="7350">MHRLFPGINDGRGIGLIDSRALVDVIDAIELLRPANVISDKEYQQLKQWYGDFLPLDDDQPERL</sequence>
<proteinExistence type="predicted"/>
<feature type="domain" description="Alginate lyase" evidence="3">
    <location>
        <begin position="5"/>
        <end position="54"/>
    </location>
</feature>
<keyword evidence="2" id="KW-0456">Lyase</keyword>
<organism evidence="4">
    <name type="scientific">Serratia fonticola</name>
    <dbReference type="NCBI Taxonomy" id="47917"/>
    <lineage>
        <taxon>Bacteria</taxon>
        <taxon>Pseudomonadati</taxon>
        <taxon>Pseudomonadota</taxon>
        <taxon>Gammaproteobacteria</taxon>
        <taxon>Enterobacterales</taxon>
        <taxon>Yersiniaceae</taxon>
        <taxon>Serratia</taxon>
    </lineage>
</organism>
<dbReference type="Gene3D" id="1.50.10.100">
    <property type="entry name" value="Chondroitin AC/alginate lyase"/>
    <property type="match status" value="1"/>
</dbReference>
<dbReference type="GO" id="GO:0042597">
    <property type="term" value="C:periplasmic space"/>
    <property type="evidence" value="ECO:0007669"/>
    <property type="project" value="InterPro"/>
</dbReference>
<dbReference type="InterPro" id="IPR008397">
    <property type="entry name" value="Alginate_lyase_dom"/>
</dbReference>
<dbReference type="Pfam" id="PF05426">
    <property type="entry name" value="Alginate_lyase"/>
    <property type="match status" value="1"/>
</dbReference>
<evidence type="ECO:0000259" key="3">
    <source>
        <dbReference type="Pfam" id="PF05426"/>
    </source>
</evidence>
<reference evidence="4" key="1">
    <citation type="submission" date="2019-05" db="EMBL/GenBank/DDBJ databases">
        <authorList>
            <consortium name="Pathogen Informatics"/>
        </authorList>
    </citation>
    <scope>NUCLEOTIDE SEQUENCE [LARGE SCALE GENOMIC DNA]</scope>
    <source>
        <strain evidence="4">NCTC12965</strain>
    </source>
</reference>